<gene>
    <name evidence="2" type="ORF">DTER00134_LOCUS12173</name>
</gene>
<organism evidence="2">
    <name type="scientific">Dunaliella tertiolecta</name>
    <name type="common">Green alga</name>
    <dbReference type="NCBI Taxonomy" id="3047"/>
    <lineage>
        <taxon>Eukaryota</taxon>
        <taxon>Viridiplantae</taxon>
        <taxon>Chlorophyta</taxon>
        <taxon>core chlorophytes</taxon>
        <taxon>Chlorophyceae</taxon>
        <taxon>CS clade</taxon>
        <taxon>Chlamydomonadales</taxon>
        <taxon>Dunaliellaceae</taxon>
        <taxon>Dunaliella</taxon>
    </lineage>
</organism>
<dbReference type="EMBL" id="HBIP01020477">
    <property type="protein sequence ID" value="CAE0497100.1"/>
    <property type="molecule type" value="Transcribed_RNA"/>
</dbReference>
<protein>
    <submittedName>
        <fullName evidence="2">Uncharacterized protein</fullName>
    </submittedName>
</protein>
<proteinExistence type="predicted"/>
<evidence type="ECO:0000256" key="1">
    <source>
        <dbReference type="SAM" id="Phobius"/>
    </source>
</evidence>
<keyword evidence="1" id="KW-0812">Transmembrane</keyword>
<dbReference type="AlphaFoldDB" id="A0A7S3QY89"/>
<evidence type="ECO:0000313" key="2">
    <source>
        <dbReference type="EMBL" id="CAE0497100.1"/>
    </source>
</evidence>
<accession>A0A7S3QY89</accession>
<name>A0A7S3QY89_DUNTE</name>
<feature type="transmembrane region" description="Helical" evidence="1">
    <location>
        <begin position="31"/>
        <end position="55"/>
    </location>
</feature>
<dbReference type="SUPFAM" id="SSF50965">
    <property type="entry name" value="Galactose oxidase, central domain"/>
    <property type="match status" value="2"/>
</dbReference>
<keyword evidence="1" id="KW-1133">Transmembrane helix</keyword>
<sequence>MVSQRHSGAPVEDQAKIAEERDQDRGLRRCCCSAECCAIAVFILLLIGTALFFLFEGITKDLTNVDLLARPTPWRIIHQQTKDHGPGSRRPNIRYGHTITSYHGQMIVTHGYFYNAAQNLATWLSDTWALDMKSYKWSLLSEGINQSRALQAYRQGHPTQPCGRFGHGIGIFNDTLYMYGGHDGGYSRTGQHNYAPEHDFDELWAFSFQEKRWTLLAAKPDPALLPIAANKDGSSSDNATTPGKRYLLASVVIDGVMIVYGGNKDGQGDVWALDLRQEGKVWRRLSPERPRDQGGPGRRVGAAIFPVNFPGAPRGFVLYGGRNAGKQGNEPVLLGDAWFFDLSTLKWRQLKMIGPAPSPRRYHGFTHMHIAVQEPGSSAVWRGRHSKASVFVGVIVGGSVDSPSHVCSGDSWAFTLDCGLESLTWIRLPDIPYAIYDMHAASHKQSVFSFGGHLCRDSRKDLPFSYTNQVWKLDVAPHIFPWLTQSSSCQFHSDETHLGHAFDPRGNEL</sequence>
<dbReference type="InterPro" id="IPR015915">
    <property type="entry name" value="Kelch-typ_b-propeller"/>
</dbReference>
<dbReference type="Gene3D" id="2.120.10.80">
    <property type="entry name" value="Kelch-type beta propeller"/>
    <property type="match status" value="3"/>
</dbReference>
<keyword evidence="1" id="KW-0472">Membrane</keyword>
<dbReference type="PANTHER" id="PTHR23244">
    <property type="entry name" value="KELCH REPEAT DOMAIN"/>
    <property type="match status" value="1"/>
</dbReference>
<dbReference type="InterPro" id="IPR011043">
    <property type="entry name" value="Gal_Oxase/kelch_b-propeller"/>
</dbReference>
<reference evidence="2" key="1">
    <citation type="submission" date="2021-01" db="EMBL/GenBank/DDBJ databases">
        <authorList>
            <person name="Corre E."/>
            <person name="Pelletier E."/>
            <person name="Niang G."/>
            <person name="Scheremetjew M."/>
            <person name="Finn R."/>
            <person name="Kale V."/>
            <person name="Holt S."/>
            <person name="Cochrane G."/>
            <person name="Meng A."/>
            <person name="Brown T."/>
            <person name="Cohen L."/>
        </authorList>
    </citation>
    <scope>NUCLEOTIDE SEQUENCE</scope>
    <source>
        <strain evidence="2">CCMP1320</strain>
    </source>
</reference>
<dbReference type="PANTHER" id="PTHR23244:SF493">
    <property type="entry name" value="GALACTOSE OXIDASE, CENTRAL DOMAIN FAMILY PROTEIN"/>
    <property type="match status" value="1"/>
</dbReference>